<reference evidence="4" key="1">
    <citation type="journal article" date="2021" name="Nat. Commun.">
        <title>Genetic determinants of endophytism in the Arabidopsis root mycobiome.</title>
        <authorList>
            <person name="Mesny F."/>
            <person name="Miyauchi S."/>
            <person name="Thiergart T."/>
            <person name="Pickel B."/>
            <person name="Atanasova L."/>
            <person name="Karlsson M."/>
            <person name="Huettel B."/>
            <person name="Barry K.W."/>
            <person name="Haridas S."/>
            <person name="Chen C."/>
            <person name="Bauer D."/>
            <person name="Andreopoulos W."/>
            <person name="Pangilinan J."/>
            <person name="LaButti K."/>
            <person name="Riley R."/>
            <person name="Lipzen A."/>
            <person name="Clum A."/>
            <person name="Drula E."/>
            <person name="Henrissat B."/>
            <person name="Kohler A."/>
            <person name="Grigoriev I.V."/>
            <person name="Martin F.M."/>
            <person name="Hacquard S."/>
        </authorList>
    </citation>
    <scope>NUCLEOTIDE SEQUENCE</scope>
    <source>
        <strain evidence="4">MPI-CAGE-AT-0147</strain>
    </source>
</reference>
<evidence type="ECO:0000313" key="5">
    <source>
        <dbReference type="Proteomes" id="UP000738349"/>
    </source>
</evidence>
<proteinExistence type="predicted"/>
<feature type="transmembrane region" description="Helical" evidence="2">
    <location>
        <begin position="97"/>
        <end position="119"/>
    </location>
</feature>
<keyword evidence="5" id="KW-1185">Reference proteome</keyword>
<evidence type="ECO:0000256" key="1">
    <source>
        <dbReference type="SAM" id="MobiDB-lite"/>
    </source>
</evidence>
<keyword evidence="2" id="KW-1133">Transmembrane helix</keyword>
<keyword evidence="2" id="KW-0472">Membrane</keyword>
<dbReference type="OrthoDB" id="5102381at2759"/>
<comment type="caution">
    <text evidence="4">The sequence shown here is derived from an EMBL/GenBank/DDBJ whole genome shotgun (WGS) entry which is preliminary data.</text>
</comment>
<gene>
    <name evidence="4" type="ORF">EDB81DRAFT_897779</name>
</gene>
<feature type="signal peptide" evidence="3">
    <location>
        <begin position="1"/>
        <end position="41"/>
    </location>
</feature>
<dbReference type="AlphaFoldDB" id="A0A9P9JNU1"/>
<dbReference type="EMBL" id="JAGMUV010000001">
    <property type="protein sequence ID" value="KAH7176474.1"/>
    <property type="molecule type" value="Genomic_DNA"/>
</dbReference>
<evidence type="ECO:0000256" key="2">
    <source>
        <dbReference type="SAM" id="Phobius"/>
    </source>
</evidence>
<feature type="chain" id="PRO_5040243213" evidence="3">
    <location>
        <begin position="42"/>
        <end position="362"/>
    </location>
</feature>
<feature type="compositionally biased region" description="Pro residues" evidence="1">
    <location>
        <begin position="292"/>
        <end position="304"/>
    </location>
</feature>
<evidence type="ECO:0000256" key="3">
    <source>
        <dbReference type="SAM" id="SignalP"/>
    </source>
</evidence>
<keyword evidence="2" id="KW-0812">Transmembrane</keyword>
<keyword evidence="3" id="KW-0732">Signal</keyword>
<name>A0A9P9JNU1_9HYPO</name>
<evidence type="ECO:0000313" key="4">
    <source>
        <dbReference type="EMBL" id="KAH7176474.1"/>
    </source>
</evidence>
<protein>
    <submittedName>
        <fullName evidence="4">Uncharacterized protein</fullName>
    </submittedName>
</protein>
<dbReference type="Proteomes" id="UP000738349">
    <property type="component" value="Unassembled WGS sequence"/>
</dbReference>
<organism evidence="4 5">
    <name type="scientific">Dactylonectria macrodidyma</name>
    <dbReference type="NCBI Taxonomy" id="307937"/>
    <lineage>
        <taxon>Eukaryota</taxon>
        <taxon>Fungi</taxon>
        <taxon>Dikarya</taxon>
        <taxon>Ascomycota</taxon>
        <taxon>Pezizomycotina</taxon>
        <taxon>Sordariomycetes</taxon>
        <taxon>Hypocreomycetidae</taxon>
        <taxon>Hypocreales</taxon>
        <taxon>Nectriaceae</taxon>
        <taxon>Dactylonectria</taxon>
    </lineage>
</organism>
<accession>A0A9P9JNU1</accession>
<sequence length="362" mass="39776">MSTTNPRTIQTDRSTAAWLPQSSMYFLAWLLVLRVFDPIDAMPVDSKHNDLVVAKTKSSTYLANRGYGSPHKSTGGTVVSHVVRFEETHRRQHVGPIVGGTIAAGIILGLTVFMCFRIYKEYMTYRTGMNPTTDTSIHTRENKDSFRNKLPRVGSLVDRAGFCCRKVVNLTTSDSASDLSFGNLETVEQAGTVVVIPGPAIPLKAASFLGVKLDDSNDQSVPIPVATRPLLTAAAPIVPPLPPQPLPPPSLHLPWSRRCSTSTMSTLGRELLEDTMHLPSPYKYSIHNQLPQRPPRPPRTPSPPRHLLTAGEQGLDMRYFVPAFSPGGQLQNPTSPDGTLGMETMHHGAWNRTRYSMGDNMI</sequence>
<feature type="region of interest" description="Disordered" evidence="1">
    <location>
        <begin position="282"/>
        <end position="309"/>
    </location>
</feature>